<dbReference type="PANTHER" id="PTHR18968">
    <property type="entry name" value="THIAMINE PYROPHOSPHATE ENZYMES"/>
    <property type="match status" value="1"/>
</dbReference>
<dbReference type="InterPro" id="IPR012000">
    <property type="entry name" value="Thiamin_PyroP_enz_cen_dom"/>
</dbReference>
<dbReference type="InterPro" id="IPR029035">
    <property type="entry name" value="DHS-like_NAD/FAD-binding_dom"/>
</dbReference>
<proteinExistence type="inferred from homology"/>
<dbReference type="SUPFAM" id="SSF52518">
    <property type="entry name" value="Thiamin diphosphate-binding fold (THDP-binding)"/>
    <property type="match status" value="2"/>
</dbReference>
<accession>A0A1F6CYY6</accession>
<dbReference type="Pfam" id="PF02776">
    <property type="entry name" value="TPP_enzyme_N"/>
    <property type="match status" value="1"/>
</dbReference>
<dbReference type="InterPro" id="IPR011766">
    <property type="entry name" value="TPP_enzyme_TPP-bd"/>
</dbReference>
<dbReference type="InterPro" id="IPR029061">
    <property type="entry name" value="THDP-binding"/>
</dbReference>
<dbReference type="PROSITE" id="PS00187">
    <property type="entry name" value="TPP_ENZYMES"/>
    <property type="match status" value="1"/>
</dbReference>
<evidence type="ECO:0000256" key="2">
    <source>
        <dbReference type="ARBA" id="ARBA00007812"/>
    </source>
</evidence>
<dbReference type="PANTHER" id="PTHR18968:SF13">
    <property type="entry name" value="ACETOLACTATE SYNTHASE CATALYTIC SUBUNIT, MITOCHONDRIAL"/>
    <property type="match status" value="1"/>
</dbReference>
<comment type="cofactor">
    <cofactor evidence="1">
        <name>thiamine diphosphate</name>
        <dbReference type="ChEBI" id="CHEBI:58937"/>
    </cofactor>
</comment>
<dbReference type="GO" id="GO:0009099">
    <property type="term" value="P:L-valine biosynthetic process"/>
    <property type="evidence" value="ECO:0007669"/>
    <property type="project" value="TreeGrafter"/>
</dbReference>
<gene>
    <name evidence="8" type="ORF">A3F84_09035</name>
</gene>
<evidence type="ECO:0000256" key="1">
    <source>
        <dbReference type="ARBA" id="ARBA00001964"/>
    </source>
</evidence>
<protein>
    <recommendedName>
        <fullName evidence="10">Thiamine pyrophosphate-requiring protein</fullName>
    </recommendedName>
</protein>
<dbReference type="InterPro" id="IPR045229">
    <property type="entry name" value="TPP_enz"/>
</dbReference>
<dbReference type="CDD" id="cd07035">
    <property type="entry name" value="TPP_PYR_POX_like"/>
    <property type="match status" value="1"/>
</dbReference>
<evidence type="ECO:0000259" key="5">
    <source>
        <dbReference type="Pfam" id="PF00205"/>
    </source>
</evidence>
<dbReference type="Pfam" id="PF02775">
    <property type="entry name" value="TPP_enzyme_C"/>
    <property type="match status" value="1"/>
</dbReference>
<dbReference type="Gene3D" id="3.40.50.970">
    <property type="match status" value="2"/>
</dbReference>
<evidence type="ECO:0000313" key="9">
    <source>
        <dbReference type="Proteomes" id="UP000178606"/>
    </source>
</evidence>
<comment type="caution">
    <text evidence="8">The sequence shown here is derived from an EMBL/GenBank/DDBJ whole genome shotgun (WGS) entry which is preliminary data.</text>
</comment>
<dbReference type="SUPFAM" id="SSF52467">
    <property type="entry name" value="DHS-like NAD/FAD-binding domain"/>
    <property type="match status" value="1"/>
</dbReference>
<dbReference type="GO" id="GO:0030976">
    <property type="term" value="F:thiamine pyrophosphate binding"/>
    <property type="evidence" value="ECO:0007669"/>
    <property type="project" value="InterPro"/>
</dbReference>
<organism evidence="8 9">
    <name type="scientific">Handelsmanbacteria sp. (strain RIFCSPLOWO2_12_FULL_64_10)</name>
    <dbReference type="NCBI Taxonomy" id="1817868"/>
    <lineage>
        <taxon>Bacteria</taxon>
        <taxon>Candidatus Handelsmaniibacteriota</taxon>
    </lineage>
</organism>
<dbReference type="NCBIfam" id="NF004807">
    <property type="entry name" value="PRK06154.1"/>
    <property type="match status" value="1"/>
</dbReference>
<dbReference type="GO" id="GO:0003984">
    <property type="term" value="F:acetolactate synthase activity"/>
    <property type="evidence" value="ECO:0007669"/>
    <property type="project" value="TreeGrafter"/>
</dbReference>
<feature type="domain" description="Thiamine pyrophosphate enzyme N-terminal TPP-binding" evidence="7">
    <location>
        <begin position="1"/>
        <end position="104"/>
    </location>
</feature>
<sequence>MNGNAAIVEVLKREGVEYLFCFPANTLIDACAAGGIRPILTRTERTLLNMADGYSRVSNGARIGVCAVQDGPGVENAFAGVAQAFADSSPILFLPGQSALPRWGIRPDFDVEQNYRGVTKWVARANAPDRLPDLLRRAFARLRSGRPGPVMLGIPRDVATGDLSDGAFDYTPPRRVRSSADPQDIAEAVRALLSAKVPILHVGQGVHYANAYDELREFAELVGAPVLTTLTGKSAFPENHPLSAGTAAYTVSGPARHFLDKSDLVFGVGCSFSKSIMSAPIPPGKVLIQVTIDEFDLHSEYPIQHAILGDAKLVLRQLIDEVRRQARSGPVHPGLAAEIKSVKDAWLKAWMPKLTSDEVPFNPYRVVWDLMRTLDRTRTILTHDSGNPRDQIVPFYESLVPRGYIGWGKSTQLGYSLGLSMGAKLAAPDRTVVNVMGDAAIGMSGMDIETAVRERIPILTVILNNGAMGGYEKHLPVATERYRSKYLSGHYAKVAEALGAYSERVEKTEEIVPAIRRGIEATGAGRPALIEMITREEQAFSK</sequence>
<evidence type="ECO:0000313" key="8">
    <source>
        <dbReference type="EMBL" id="OGG54365.1"/>
    </source>
</evidence>
<dbReference type="GO" id="GO:0050660">
    <property type="term" value="F:flavin adenine dinucleotide binding"/>
    <property type="evidence" value="ECO:0007669"/>
    <property type="project" value="TreeGrafter"/>
</dbReference>
<dbReference type="InterPro" id="IPR000399">
    <property type="entry name" value="TPP-bd_CS"/>
</dbReference>
<feature type="domain" description="Thiamine pyrophosphate enzyme TPP-binding" evidence="6">
    <location>
        <begin position="386"/>
        <end position="531"/>
    </location>
</feature>
<dbReference type="EMBL" id="MFKF01000104">
    <property type="protein sequence ID" value="OGG54365.1"/>
    <property type="molecule type" value="Genomic_DNA"/>
</dbReference>
<evidence type="ECO:0000259" key="7">
    <source>
        <dbReference type="Pfam" id="PF02776"/>
    </source>
</evidence>
<name>A0A1F6CYY6_HANXR</name>
<dbReference type="AlphaFoldDB" id="A0A1F6CYY6"/>
<comment type="similarity">
    <text evidence="2 4">Belongs to the TPP enzyme family.</text>
</comment>
<evidence type="ECO:0000259" key="6">
    <source>
        <dbReference type="Pfam" id="PF02775"/>
    </source>
</evidence>
<dbReference type="InterPro" id="IPR012001">
    <property type="entry name" value="Thiamin_PyroP_enz_TPP-bd_dom"/>
</dbReference>
<dbReference type="GO" id="GO:0000287">
    <property type="term" value="F:magnesium ion binding"/>
    <property type="evidence" value="ECO:0007669"/>
    <property type="project" value="InterPro"/>
</dbReference>
<reference evidence="8 9" key="1">
    <citation type="journal article" date="2016" name="Nat. Commun.">
        <title>Thousands of microbial genomes shed light on interconnected biogeochemical processes in an aquifer system.</title>
        <authorList>
            <person name="Anantharaman K."/>
            <person name="Brown C.T."/>
            <person name="Hug L.A."/>
            <person name="Sharon I."/>
            <person name="Castelle C.J."/>
            <person name="Probst A.J."/>
            <person name="Thomas B.C."/>
            <person name="Singh A."/>
            <person name="Wilkins M.J."/>
            <person name="Karaoz U."/>
            <person name="Brodie E.L."/>
            <person name="Williams K.H."/>
            <person name="Hubbard S.S."/>
            <person name="Banfield J.F."/>
        </authorList>
    </citation>
    <scope>NUCLEOTIDE SEQUENCE [LARGE SCALE GENOMIC DNA]</scope>
    <source>
        <strain evidence="9">RIFCSPLOWO2_12_FULL_64_10</strain>
    </source>
</reference>
<evidence type="ECO:0000256" key="3">
    <source>
        <dbReference type="ARBA" id="ARBA00023052"/>
    </source>
</evidence>
<feature type="domain" description="Thiamine pyrophosphate enzyme central" evidence="5">
    <location>
        <begin position="185"/>
        <end position="318"/>
    </location>
</feature>
<keyword evidence="3 4" id="KW-0786">Thiamine pyrophosphate</keyword>
<dbReference type="CDD" id="cd02004">
    <property type="entry name" value="TPP_BZL_OCoD_HPCL"/>
    <property type="match status" value="1"/>
</dbReference>
<dbReference type="Proteomes" id="UP000178606">
    <property type="component" value="Unassembled WGS sequence"/>
</dbReference>
<dbReference type="GO" id="GO:0009097">
    <property type="term" value="P:isoleucine biosynthetic process"/>
    <property type="evidence" value="ECO:0007669"/>
    <property type="project" value="TreeGrafter"/>
</dbReference>
<dbReference type="Pfam" id="PF00205">
    <property type="entry name" value="TPP_enzyme_M"/>
    <property type="match status" value="1"/>
</dbReference>
<dbReference type="Gene3D" id="3.40.50.1220">
    <property type="entry name" value="TPP-binding domain"/>
    <property type="match status" value="1"/>
</dbReference>
<evidence type="ECO:0008006" key="10">
    <source>
        <dbReference type="Google" id="ProtNLM"/>
    </source>
</evidence>
<evidence type="ECO:0000256" key="4">
    <source>
        <dbReference type="RuleBase" id="RU362132"/>
    </source>
</evidence>
<dbReference type="GO" id="GO:0005948">
    <property type="term" value="C:acetolactate synthase complex"/>
    <property type="evidence" value="ECO:0007669"/>
    <property type="project" value="TreeGrafter"/>
</dbReference>